<evidence type="ECO:0000259" key="1">
    <source>
        <dbReference type="Pfam" id="PF13788"/>
    </source>
</evidence>
<accession>A0A5R9EGD6</accession>
<evidence type="ECO:0000313" key="3">
    <source>
        <dbReference type="Proteomes" id="UP000305921"/>
    </source>
</evidence>
<proteinExistence type="predicted"/>
<dbReference type="OrthoDB" id="8595425at2"/>
<sequence length="120" mass="13293">MTTLEKIHDVPVLLCAAAGKPIGSEADALDLIGDAMYRGACWVAVPAERFDESFFRLRTRVAGDIVQKFVNYRLGLAIVGDISAHTEAAPALRDFVRECNRGRQTWFVADGEELRERLKG</sequence>
<dbReference type="RefSeq" id="WP_138056967.1">
    <property type="nucleotide sequence ID" value="NZ_VAWE01000001.1"/>
</dbReference>
<dbReference type="Proteomes" id="UP000305921">
    <property type="component" value="Unassembled WGS sequence"/>
</dbReference>
<dbReference type="EMBL" id="VAWE01000001">
    <property type="protein sequence ID" value="TLQ47692.1"/>
    <property type="molecule type" value="Genomic_DNA"/>
</dbReference>
<dbReference type="Pfam" id="PF13788">
    <property type="entry name" value="DUF4180"/>
    <property type="match status" value="1"/>
</dbReference>
<dbReference type="InterPro" id="IPR025438">
    <property type="entry name" value="DUF4180"/>
</dbReference>
<dbReference type="AlphaFoldDB" id="A0A5R9EGD6"/>
<name>A0A5R9EGD6_9ACTN</name>
<keyword evidence="3" id="KW-1185">Reference proteome</keyword>
<evidence type="ECO:0000313" key="2">
    <source>
        <dbReference type="EMBL" id="TLQ47692.1"/>
    </source>
</evidence>
<reference evidence="2 3" key="1">
    <citation type="submission" date="2019-05" db="EMBL/GenBank/DDBJ databases">
        <title>Streptomyces marianii sp. nov., a novel marine actinomycete from southern coast of India.</title>
        <authorList>
            <person name="Iniyan A.M."/>
            <person name="Wink J."/>
            <person name="Ramprasad E."/>
            <person name="Ramana C.V."/>
            <person name="Bunk B."/>
            <person name="Sproer C."/>
            <person name="Joseph F.-J.R.S."/>
            <person name="Vincent S.G.P."/>
        </authorList>
    </citation>
    <scope>NUCLEOTIDE SEQUENCE [LARGE SCALE GENOMIC DNA]</scope>
    <source>
        <strain evidence="2 3">ICN19</strain>
    </source>
</reference>
<feature type="domain" description="DUF4180" evidence="1">
    <location>
        <begin position="9"/>
        <end position="118"/>
    </location>
</feature>
<protein>
    <submittedName>
        <fullName evidence="2">DUF4180 domain-containing protein</fullName>
    </submittedName>
</protein>
<organism evidence="2 3">
    <name type="scientific">Streptomyces marianii</name>
    <dbReference type="NCBI Taxonomy" id="1817406"/>
    <lineage>
        <taxon>Bacteria</taxon>
        <taxon>Bacillati</taxon>
        <taxon>Actinomycetota</taxon>
        <taxon>Actinomycetes</taxon>
        <taxon>Kitasatosporales</taxon>
        <taxon>Streptomycetaceae</taxon>
        <taxon>Streptomyces</taxon>
    </lineage>
</organism>
<gene>
    <name evidence="2" type="ORF">FEF34_36390</name>
</gene>
<comment type="caution">
    <text evidence="2">The sequence shown here is derived from an EMBL/GenBank/DDBJ whole genome shotgun (WGS) entry which is preliminary data.</text>
</comment>